<feature type="compositionally biased region" description="Basic and acidic residues" evidence="1">
    <location>
        <begin position="492"/>
        <end position="502"/>
    </location>
</feature>
<dbReference type="AlphaFoldDB" id="C0XGS0"/>
<reference evidence="2 3" key="1">
    <citation type="submission" date="2009-01" db="EMBL/GenBank/DDBJ databases">
        <authorList>
            <person name="Qin X."/>
            <person name="Bachman B."/>
            <person name="Battles P."/>
            <person name="Bell A."/>
            <person name="Bess C."/>
            <person name="Bickham C."/>
            <person name="Chaboub L."/>
            <person name="Chen D."/>
            <person name="Coyle M."/>
            <person name="Deiros D.R."/>
            <person name="Dinh H."/>
            <person name="Forbes L."/>
            <person name="Fowler G."/>
            <person name="Francisco L."/>
            <person name="Fu Q."/>
            <person name="Gubbala S."/>
            <person name="Hale W."/>
            <person name="Han Y."/>
            <person name="Hemphill L."/>
            <person name="Highlander S.K."/>
            <person name="Hirani K."/>
            <person name="Hogues M."/>
            <person name="Jackson L."/>
            <person name="Jakkamsetti A."/>
            <person name="Javaid M."/>
            <person name="Jiang H."/>
            <person name="Korchina V."/>
            <person name="Kovar C."/>
            <person name="Lara F."/>
            <person name="Lee S."/>
            <person name="Mata R."/>
            <person name="Mathew T."/>
            <person name="Moen C."/>
            <person name="Morales K."/>
            <person name="Munidasa M."/>
            <person name="Nazareth L."/>
            <person name="Ngo R."/>
            <person name="Nguyen L."/>
            <person name="Okwuonu G."/>
            <person name="Ongeri F."/>
            <person name="Patil S."/>
            <person name="Petrosino J."/>
            <person name="Pham C."/>
            <person name="Pham P."/>
            <person name="Pu L.-L."/>
            <person name="Puazo M."/>
            <person name="Raj R."/>
            <person name="Reid J."/>
            <person name="Rouhana J."/>
            <person name="Saada N."/>
            <person name="Shang Y."/>
            <person name="Simmons D."/>
            <person name="Thornton R."/>
            <person name="Warren J."/>
            <person name="Weissenberger G."/>
            <person name="Zhang J."/>
            <person name="Zhang L."/>
            <person name="Zhou C."/>
            <person name="Zhu D."/>
            <person name="Muzny D."/>
            <person name="Worley K."/>
            <person name="Gibbs R."/>
        </authorList>
    </citation>
    <scope>NUCLEOTIDE SEQUENCE [LARGE SCALE GENOMIC DNA]</scope>
    <source>
        <strain evidence="3">ATCC 8290 / DSM 20176 / CCUG 30140 / JCM 1155 / KCTC 3500 / NBRC 15886 / NCIMB 8040 / NRRL B-1843 / 9</strain>
    </source>
</reference>
<feature type="region of interest" description="Disordered" evidence="1">
    <location>
        <begin position="491"/>
        <end position="541"/>
    </location>
</feature>
<evidence type="ECO:0000313" key="2">
    <source>
        <dbReference type="EMBL" id="EEI25482.1"/>
    </source>
</evidence>
<gene>
    <name evidence="2" type="ORF">HMPREF0519_0431</name>
</gene>
<dbReference type="EMBL" id="ACGP01000088">
    <property type="protein sequence ID" value="EEI25482.1"/>
    <property type="molecule type" value="Genomic_DNA"/>
</dbReference>
<organism evidence="2 3">
    <name type="scientific">Lentilactobacillus hilgardii (strain ATCC 8290 / DSM 20176 / CCUG 30140 / JCM 1155 / KCTC 3500 / NBRC 15886 / NCIMB 8040 / NRRL B-1843 / 9)</name>
    <dbReference type="NCBI Taxonomy" id="1423757"/>
    <lineage>
        <taxon>Bacteria</taxon>
        <taxon>Bacillati</taxon>
        <taxon>Bacillota</taxon>
        <taxon>Bacilli</taxon>
        <taxon>Lactobacillales</taxon>
        <taxon>Lactobacillaceae</taxon>
        <taxon>Lentilactobacillus</taxon>
    </lineage>
</organism>
<sequence>MKQKIDDILSKHYPNIQDTFISGRDASKLGWTNDNAVNLSGSAYLDDNDVFHYSTSQNIKDNPVDLYNMINTHRTRLAPIYDMKRQYYKGRHINILNRKPTPHGDPDNRRIVNMPKKLVDSFNGYFIGTPVDIAYQDPSEEETSESDKVNNLIQDMTKHQVLDDVFTEASKWSSVYGRSYLYLYTDKDAYPHITFLDPLNTFIVYDNTVKNEPLFGVTYSYRPDKLGHQILHGSLIEVNDTVPFASDATNMQSVSFDDNPDPDTGIDDKNAHPFIQLPIVEVIDNEERLGVFDDTVSLVDDLDGAMSAKANDSDSFAASVLKVINSELSDEQFDDIKQSRVLNLFLDKSWANSDESRALPTPDAEFMEKPTGDELQENQIQHDTDFIYQVSQIANLDNVDFSTSAAQALDFKIHSMKLKALAKETKFKRSLTQIWACALEAQGINVNDVDNLEYTFNFTIPHNLLAEAQTANELQSTTSQETAIASLSNVPDAKKEMQKIADEQDQLAQQAKERMPDPYLDPNSEDDTSNDDINNSSGGDE</sequence>
<evidence type="ECO:0000313" key="3">
    <source>
        <dbReference type="Proteomes" id="UP000003752"/>
    </source>
</evidence>
<proteinExistence type="predicted"/>
<feature type="compositionally biased region" description="Low complexity" evidence="1">
    <location>
        <begin position="531"/>
        <end position="541"/>
    </location>
</feature>
<dbReference type="HOGENOM" id="CLU_034083_2_0_9"/>
<dbReference type="SMR" id="C0XGS0"/>
<dbReference type="Proteomes" id="UP000003752">
    <property type="component" value="Unassembled WGS sequence"/>
</dbReference>
<name>C0XGS0_LENH9</name>
<evidence type="ECO:0000256" key="1">
    <source>
        <dbReference type="SAM" id="MobiDB-lite"/>
    </source>
</evidence>
<dbReference type="RefSeq" id="WP_003635304.1">
    <property type="nucleotide sequence ID" value="NZ_AZDF01000009.1"/>
</dbReference>
<dbReference type="InterPro" id="IPR021145">
    <property type="entry name" value="Portal_protein_SPP1_Gp6-like"/>
</dbReference>
<dbReference type="NCBIfam" id="TIGR01538">
    <property type="entry name" value="portal_SPP1"/>
    <property type="match status" value="1"/>
</dbReference>
<keyword evidence="3" id="KW-1185">Reference proteome</keyword>
<dbReference type="PATRIC" id="fig|1423757.3.peg.2652"/>
<comment type="caution">
    <text evidence="2">The sequence shown here is derived from an EMBL/GenBank/DDBJ whole genome shotgun (WGS) entry which is preliminary data.</text>
</comment>
<dbReference type="Pfam" id="PF05133">
    <property type="entry name" value="SPP1_portal"/>
    <property type="match status" value="1"/>
</dbReference>
<protein>
    <submittedName>
        <fullName evidence="2">Phage portal protein, SPP1 family</fullName>
    </submittedName>
</protein>
<dbReference type="InterPro" id="IPR006428">
    <property type="entry name" value="Portal_SPP1-type"/>
</dbReference>
<accession>C0XGS0</accession>